<name>A0A066WZY2_COLSU</name>
<sequence length="239" mass="26652">MRARIMAFHPPPPSGYSSVCFSGSLVTWKRVKAVFTWCQEPDDAELLGPTMRCTAPALSRSLSLPLALSRSPSLSPARSGTHSTDLQTHRRSVAYNRGLGLFSTQTPGLCFERRRDNRHPGDVDGAMTRRQCIGKEWHTNVPAPCCRLPAPNWDPLRSAPARDDYLRQQHSEATTRSPLSGLGGEEWPVLINARLDHSYPGSFQKGTWAIQAGKGLLLFFPSFWNVPRMLLRVPFESRA</sequence>
<dbReference type="HOGENOM" id="CLU_1161056_0_0_1"/>
<dbReference type="Proteomes" id="UP000027238">
    <property type="component" value="Unassembled WGS sequence"/>
</dbReference>
<comment type="caution">
    <text evidence="1">The sequence shown here is derived from an EMBL/GenBank/DDBJ whole genome shotgun (WGS) entry which is preliminary data.</text>
</comment>
<dbReference type="EMBL" id="JMSE01001325">
    <property type="protein sequence ID" value="KDN62468.1"/>
    <property type="molecule type" value="Genomic_DNA"/>
</dbReference>
<evidence type="ECO:0000313" key="1">
    <source>
        <dbReference type="EMBL" id="KDN62468.1"/>
    </source>
</evidence>
<protein>
    <submittedName>
        <fullName evidence="1">Uncharacterized protein</fullName>
    </submittedName>
</protein>
<proteinExistence type="predicted"/>
<keyword evidence="2" id="KW-1185">Reference proteome</keyword>
<reference evidence="2" key="1">
    <citation type="journal article" date="2014" name="Genome Announc.">
        <title>Draft genome sequence of Colletotrichum sublineola, a destructive pathogen of cultivated sorghum.</title>
        <authorList>
            <person name="Baroncelli R."/>
            <person name="Sanz-Martin J.M."/>
            <person name="Rech G.E."/>
            <person name="Sukno S.A."/>
            <person name="Thon M.R."/>
        </authorList>
    </citation>
    <scope>NUCLEOTIDE SEQUENCE [LARGE SCALE GENOMIC DNA]</scope>
    <source>
        <strain evidence="2">TX430BB</strain>
    </source>
</reference>
<accession>A0A066WZY2</accession>
<organism evidence="1 2">
    <name type="scientific">Colletotrichum sublineola</name>
    <name type="common">Sorghum anthracnose fungus</name>
    <dbReference type="NCBI Taxonomy" id="1173701"/>
    <lineage>
        <taxon>Eukaryota</taxon>
        <taxon>Fungi</taxon>
        <taxon>Dikarya</taxon>
        <taxon>Ascomycota</taxon>
        <taxon>Pezizomycotina</taxon>
        <taxon>Sordariomycetes</taxon>
        <taxon>Hypocreomycetidae</taxon>
        <taxon>Glomerellales</taxon>
        <taxon>Glomerellaceae</taxon>
        <taxon>Colletotrichum</taxon>
        <taxon>Colletotrichum graminicola species complex</taxon>
    </lineage>
</organism>
<evidence type="ECO:0000313" key="2">
    <source>
        <dbReference type="Proteomes" id="UP000027238"/>
    </source>
</evidence>
<dbReference type="AlphaFoldDB" id="A0A066WZY2"/>
<gene>
    <name evidence="1" type="ORF">CSUB01_00999</name>
</gene>